<dbReference type="GO" id="GO:0004029">
    <property type="term" value="F:aldehyde dehydrogenase (NAD+) activity"/>
    <property type="evidence" value="ECO:0007669"/>
    <property type="project" value="TreeGrafter"/>
</dbReference>
<comment type="caution">
    <text evidence="8">The sequence shown here is derived from an EMBL/GenBank/DDBJ whole genome shotgun (WGS) entry which is preliminary data.</text>
</comment>
<protein>
    <recommendedName>
        <fullName evidence="3">Aldehyde dehydrogenase</fullName>
    </recommendedName>
</protein>
<evidence type="ECO:0000256" key="4">
    <source>
        <dbReference type="PIRSR" id="PIRSR036492-1"/>
    </source>
</evidence>
<evidence type="ECO:0000256" key="1">
    <source>
        <dbReference type="ARBA" id="ARBA00009986"/>
    </source>
</evidence>
<evidence type="ECO:0000256" key="5">
    <source>
        <dbReference type="PROSITE-ProRule" id="PRU10007"/>
    </source>
</evidence>
<name>A0A8H3CXR7_9AGAM</name>
<gene>
    <name evidence="8" type="ORF">RDB_LOCUS99628</name>
</gene>
<dbReference type="Gene3D" id="3.40.309.10">
    <property type="entry name" value="Aldehyde Dehydrogenase, Chain A, domain 2"/>
    <property type="match status" value="1"/>
</dbReference>
<comment type="similarity">
    <text evidence="1 3 6">Belongs to the aldehyde dehydrogenase family.</text>
</comment>
<dbReference type="FunFam" id="3.40.605.10:FF:000004">
    <property type="entry name" value="Aldehyde dehydrogenase"/>
    <property type="match status" value="1"/>
</dbReference>
<dbReference type="SUPFAM" id="SSF53720">
    <property type="entry name" value="ALDH-like"/>
    <property type="match status" value="1"/>
</dbReference>
<reference evidence="8" key="1">
    <citation type="submission" date="2021-01" db="EMBL/GenBank/DDBJ databases">
        <authorList>
            <person name="Kaushik A."/>
        </authorList>
    </citation>
    <scope>NUCLEOTIDE SEQUENCE</scope>
    <source>
        <strain evidence="8">Type strain: AG8-Rh-89/</strain>
    </source>
</reference>
<sequence>MTTQLVYTPLDEINQIHARLHASFRAGKIKPIAVRKEILAKFAYMIKDNVEALQDALTTDLGRPKVESSFLEINSLVKESVDAYKSVDKWAQPDKAPFSLNFAAMKPVVRKEPKGVVLVISPFNYPVWLALSPAIGAIAAGCPAVIKPSELTPATSTLLAKLVAKYLPSDVITIVNGGIPETTRLLDLPWAHILYTGGANVGKIVATAAAKHLTPVTLELGGKSPVIVDPASDMKLAARRILWGKATNAGQTCVAPDYVLVPRQGQAALVKELEAAYKEFYPQGAKHSDSYSRIISTGHWDRVKGMLDGTSGKVVVGGGADADRESKFIAPTVVKDVDAGDTLMKSEIFGPILPIVPVQDVDAAIEYVNANDHPLALYVFTKDPKFKAKGKFRVVRQYPEWSSRSQRLACPHCRPAVDGLPFGGVGPSGYGAHTAKFTFDTFTHLRASLDSPGWLDLILGVRFPPYTVAKAKKLAGLTPTGIPFPRPGDRAPSPWAKWATAMAILGILSAALAKFRK</sequence>
<feature type="active site" evidence="4">
    <location>
        <position position="253"/>
    </location>
</feature>
<proteinExistence type="inferred from homology"/>
<dbReference type="CDD" id="cd07135">
    <property type="entry name" value="ALDH_F14-YMR110C"/>
    <property type="match status" value="1"/>
</dbReference>
<dbReference type="PROSITE" id="PS00687">
    <property type="entry name" value="ALDEHYDE_DEHYDR_GLU"/>
    <property type="match status" value="1"/>
</dbReference>
<dbReference type="PANTHER" id="PTHR43570">
    <property type="entry name" value="ALDEHYDE DEHYDROGENASE"/>
    <property type="match status" value="1"/>
</dbReference>
<dbReference type="PIRSF" id="PIRSF036492">
    <property type="entry name" value="ALDH"/>
    <property type="match status" value="1"/>
</dbReference>
<dbReference type="InterPro" id="IPR016163">
    <property type="entry name" value="Ald_DH_C"/>
</dbReference>
<organism evidence="8 9">
    <name type="scientific">Rhizoctonia solani</name>
    <dbReference type="NCBI Taxonomy" id="456999"/>
    <lineage>
        <taxon>Eukaryota</taxon>
        <taxon>Fungi</taxon>
        <taxon>Dikarya</taxon>
        <taxon>Basidiomycota</taxon>
        <taxon>Agaricomycotina</taxon>
        <taxon>Agaricomycetes</taxon>
        <taxon>Cantharellales</taxon>
        <taxon>Ceratobasidiaceae</taxon>
        <taxon>Rhizoctonia</taxon>
    </lineage>
</organism>
<dbReference type="InterPro" id="IPR016162">
    <property type="entry name" value="Ald_DH_N"/>
</dbReference>
<dbReference type="InterPro" id="IPR029510">
    <property type="entry name" value="Ald_DH_CS_GLU"/>
</dbReference>
<dbReference type="Proteomes" id="UP000663850">
    <property type="component" value="Unassembled WGS sequence"/>
</dbReference>
<evidence type="ECO:0000256" key="3">
    <source>
        <dbReference type="PIRNR" id="PIRNR036492"/>
    </source>
</evidence>
<dbReference type="Pfam" id="PF00171">
    <property type="entry name" value="Aldedh"/>
    <property type="match status" value="1"/>
</dbReference>
<dbReference type="InterPro" id="IPR016160">
    <property type="entry name" value="Ald_DH_CS_CYS"/>
</dbReference>
<feature type="domain" description="Aldehyde dehydrogenase" evidence="7">
    <location>
        <begin position="15"/>
        <end position="446"/>
    </location>
</feature>
<dbReference type="GO" id="GO:0005737">
    <property type="term" value="C:cytoplasm"/>
    <property type="evidence" value="ECO:0007669"/>
    <property type="project" value="TreeGrafter"/>
</dbReference>
<dbReference type="InterPro" id="IPR016161">
    <property type="entry name" value="Ald_DH/histidinol_DH"/>
</dbReference>
<dbReference type="InterPro" id="IPR015590">
    <property type="entry name" value="Aldehyde_DH_dom"/>
</dbReference>
<dbReference type="Gene3D" id="3.40.605.10">
    <property type="entry name" value="Aldehyde Dehydrogenase, Chain A, domain 1"/>
    <property type="match status" value="1"/>
</dbReference>
<dbReference type="GO" id="GO:0006081">
    <property type="term" value="P:aldehyde metabolic process"/>
    <property type="evidence" value="ECO:0007669"/>
    <property type="project" value="InterPro"/>
</dbReference>
<dbReference type="PANTHER" id="PTHR43570:SF16">
    <property type="entry name" value="ALDEHYDE DEHYDROGENASE TYPE III, ISOFORM Q"/>
    <property type="match status" value="1"/>
</dbReference>
<evidence type="ECO:0000313" key="8">
    <source>
        <dbReference type="EMBL" id="CAE6505027.1"/>
    </source>
</evidence>
<evidence type="ECO:0000313" key="9">
    <source>
        <dbReference type="Proteomes" id="UP000663850"/>
    </source>
</evidence>
<dbReference type="AlphaFoldDB" id="A0A8H3CXR7"/>
<dbReference type="PROSITE" id="PS00070">
    <property type="entry name" value="ALDEHYDE_DEHYDR_CYS"/>
    <property type="match status" value="1"/>
</dbReference>
<feature type="active site" evidence="4 5">
    <location>
        <position position="219"/>
    </location>
</feature>
<dbReference type="EMBL" id="CAJMWZ010005364">
    <property type="protein sequence ID" value="CAE6505027.1"/>
    <property type="molecule type" value="Genomic_DNA"/>
</dbReference>
<accession>A0A8H3CXR7</accession>
<evidence type="ECO:0000256" key="2">
    <source>
        <dbReference type="ARBA" id="ARBA00023002"/>
    </source>
</evidence>
<dbReference type="InterPro" id="IPR012394">
    <property type="entry name" value="Aldehyde_DH_NAD(P)"/>
</dbReference>
<evidence type="ECO:0000256" key="6">
    <source>
        <dbReference type="RuleBase" id="RU003345"/>
    </source>
</evidence>
<keyword evidence="2 3" id="KW-0560">Oxidoreductase</keyword>
<evidence type="ECO:0000259" key="7">
    <source>
        <dbReference type="Pfam" id="PF00171"/>
    </source>
</evidence>